<reference evidence="7 8" key="1">
    <citation type="submission" date="2021-02" db="EMBL/GenBank/DDBJ databases">
        <authorList>
            <person name="Vanwijnsberghe S."/>
        </authorList>
    </citation>
    <scope>NUCLEOTIDE SEQUENCE [LARGE SCALE GENOMIC DNA]</scope>
    <source>
        <strain evidence="7 8">R-69658</strain>
    </source>
</reference>
<feature type="transmembrane region" description="Helical" evidence="5">
    <location>
        <begin position="195"/>
        <end position="222"/>
    </location>
</feature>
<keyword evidence="2 5" id="KW-0812">Transmembrane</keyword>
<accession>A0ABM8SW36</accession>
<comment type="subcellular location">
    <subcellularLocation>
        <location evidence="1">Membrane</location>
        <topology evidence="1">Multi-pass membrane protein</topology>
    </subcellularLocation>
</comment>
<gene>
    <name evidence="7" type="ORF">R69658_06568</name>
</gene>
<evidence type="ECO:0000256" key="5">
    <source>
        <dbReference type="SAM" id="Phobius"/>
    </source>
</evidence>
<feature type="transmembrane region" description="Helical" evidence="5">
    <location>
        <begin position="256"/>
        <end position="278"/>
    </location>
</feature>
<feature type="transmembrane region" description="Helical" evidence="5">
    <location>
        <begin position="120"/>
        <end position="142"/>
    </location>
</feature>
<organism evidence="7 8">
    <name type="scientific">Paraburkholderia aspalathi</name>
    <dbReference type="NCBI Taxonomy" id="1324617"/>
    <lineage>
        <taxon>Bacteria</taxon>
        <taxon>Pseudomonadati</taxon>
        <taxon>Pseudomonadota</taxon>
        <taxon>Betaproteobacteria</taxon>
        <taxon>Burkholderiales</taxon>
        <taxon>Burkholderiaceae</taxon>
        <taxon>Paraburkholderia</taxon>
    </lineage>
</organism>
<protein>
    <recommendedName>
        <fullName evidence="9">TrbL/VirB6 plasmid conjugal transfer protein</fullName>
    </recommendedName>
</protein>
<evidence type="ECO:0000256" key="6">
    <source>
        <dbReference type="SAM" id="SignalP"/>
    </source>
</evidence>
<evidence type="ECO:0000256" key="4">
    <source>
        <dbReference type="ARBA" id="ARBA00023136"/>
    </source>
</evidence>
<feature type="signal peptide" evidence="6">
    <location>
        <begin position="1"/>
        <end position="28"/>
    </location>
</feature>
<dbReference type="Proteomes" id="UP000674425">
    <property type="component" value="Unassembled WGS sequence"/>
</dbReference>
<sequence>MLRRLRLLIAAALIPLVFALATVSTAFAQETTPDGVALPAGTPAATATANVGDLIKPGEIGKGNQNAITKIAGMFTAVIDAAVSVSALIKPEADKFASGLAVITIVLAAVRYAATRDPVMAWVVVFEELGILGIFAAFYVGFASWAPGFYQWFLGMANTIGGANMSSALSIMGNAAGQIFDAFIGALKTASWTQYIAVLMAVGPLFFAWLVLSVTSIVFVFFINLGQLQFAVGPVMGQIAFALGFSSFTRGYFKTWLDYMISAGMYVVVAAILVRLVTHTLTDAIQTSVTVGLSTPGAAAYVFDLSLFVFLVSFEIPKMAGMFGGGANASGSIIGKVSKAATAGIV</sequence>
<proteinExistence type="predicted"/>
<keyword evidence="3 5" id="KW-1133">Transmembrane helix</keyword>
<evidence type="ECO:0000313" key="7">
    <source>
        <dbReference type="EMBL" id="CAE6837387.1"/>
    </source>
</evidence>
<feature type="transmembrane region" description="Helical" evidence="5">
    <location>
        <begin position="71"/>
        <end position="89"/>
    </location>
</feature>
<dbReference type="InterPro" id="IPR007688">
    <property type="entry name" value="Conjugal_tfr_TrbL/VirB6"/>
</dbReference>
<feature type="transmembrane region" description="Helical" evidence="5">
    <location>
        <begin position="228"/>
        <end position="249"/>
    </location>
</feature>
<feature type="chain" id="PRO_5047399883" description="TrbL/VirB6 plasmid conjugal transfer protein" evidence="6">
    <location>
        <begin position="29"/>
        <end position="346"/>
    </location>
</feature>
<comment type="caution">
    <text evidence="7">The sequence shown here is derived from an EMBL/GenBank/DDBJ whole genome shotgun (WGS) entry which is preliminary data.</text>
</comment>
<keyword evidence="4 5" id="KW-0472">Membrane</keyword>
<dbReference type="Pfam" id="PF04610">
    <property type="entry name" value="TrbL"/>
    <property type="match status" value="1"/>
</dbReference>
<dbReference type="EMBL" id="CAJNAU010000093">
    <property type="protein sequence ID" value="CAE6837387.1"/>
    <property type="molecule type" value="Genomic_DNA"/>
</dbReference>
<name>A0ABM8SW36_9BURK</name>
<evidence type="ECO:0008006" key="9">
    <source>
        <dbReference type="Google" id="ProtNLM"/>
    </source>
</evidence>
<evidence type="ECO:0000256" key="3">
    <source>
        <dbReference type="ARBA" id="ARBA00022989"/>
    </source>
</evidence>
<feature type="transmembrane region" description="Helical" evidence="5">
    <location>
        <begin position="96"/>
        <end position="114"/>
    </location>
</feature>
<evidence type="ECO:0000256" key="2">
    <source>
        <dbReference type="ARBA" id="ARBA00022692"/>
    </source>
</evidence>
<evidence type="ECO:0000313" key="8">
    <source>
        <dbReference type="Proteomes" id="UP000674425"/>
    </source>
</evidence>
<keyword evidence="8" id="KW-1185">Reference proteome</keyword>
<dbReference type="RefSeq" id="WP_200621673.1">
    <property type="nucleotide sequence ID" value="NZ_CAJNAU010000093.1"/>
</dbReference>
<keyword evidence="6" id="KW-0732">Signal</keyword>
<evidence type="ECO:0000256" key="1">
    <source>
        <dbReference type="ARBA" id="ARBA00004141"/>
    </source>
</evidence>
<feature type="transmembrane region" description="Helical" evidence="5">
    <location>
        <begin position="298"/>
        <end position="316"/>
    </location>
</feature>